<proteinExistence type="predicted"/>
<gene>
    <name evidence="2" type="ORF">OMP40_11900</name>
</gene>
<dbReference type="Proteomes" id="UP001153404">
    <property type="component" value="Unassembled WGS sequence"/>
</dbReference>
<reference evidence="2" key="1">
    <citation type="submission" date="2022-10" db="EMBL/GenBank/DDBJ databases">
        <title>Comparative genomic analysis of Cohnella hashimotonis sp. nov., isolated from the International Space Station.</title>
        <authorList>
            <person name="Simpson A."/>
            <person name="Venkateswaran K."/>
        </authorList>
    </citation>
    <scope>NUCLEOTIDE SEQUENCE</scope>
    <source>
        <strain evidence="2">DSM 28161</strain>
    </source>
</reference>
<evidence type="ECO:0008006" key="4">
    <source>
        <dbReference type="Google" id="ProtNLM"/>
    </source>
</evidence>
<organism evidence="2 3">
    <name type="scientific">Cohnella rhizosphaerae</name>
    <dbReference type="NCBI Taxonomy" id="1457232"/>
    <lineage>
        <taxon>Bacteria</taxon>
        <taxon>Bacillati</taxon>
        <taxon>Bacillota</taxon>
        <taxon>Bacilli</taxon>
        <taxon>Bacillales</taxon>
        <taxon>Paenibacillaceae</taxon>
        <taxon>Cohnella</taxon>
    </lineage>
</organism>
<dbReference type="PANTHER" id="PTHR38045">
    <property type="entry name" value="CHROMOSOME 1, WHOLE GENOME SHOTGUN SEQUENCE"/>
    <property type="match status" value="1"/>
</dbReference>
<dbReference type="SUPFAM" id="SSF48230">
    <property type="entry name" value="Chondroitin AC/alginate lyase"/>
    <property type="match status" value="1"/>
</dbReference>
<protein>
    <recommendedName>
        <fullName evidence="4">Heparinase II/III-like protein</fullName>
    </recommendedName>
</protein>
<dbReference type="Gene3D" id="1.50.10.100">
    <property type="entry name" value="Chondroitin AC/alginate lyase"/>
    <property type="match status" value="1"/>
</dbReference>
<comment type="caution">
    <text evidence="2">The sequence shown here is derived from an EMBL/GenBank/DDBJ whole genome shotgun (WGS) entry which is preliminary data.</text>
</comment>
<dbReference type="AlphaFoldDB" id="A0A9X4QT43"/>
<feature type="region of interest" description="Disordered" evidence="1">
    <location>
        <begin position="473"/>
        <end position="537"/>
    </location>
</feature>
<sequence length="537" mass="58717">MYRELREALLSAGPKPDTLAGGAFTPERLAALKRAPHLATLLREIREEAQRAVREPVPPLSFGDFSRFDAAGTRIEFEKPYFERRGRLLALALAVLLDDTGGRRDERGDLKARKDGKDGSVGDGGDGCGRYIQALENSIWEICGEYTWAIPAHLPERTGAAFAGSVPPEQTVDLFAAETAHALAETLYLVGDRLHPWVALRIREEVERRVFRPLFERSTHFLWEAVTNNWAAVCGGAAGMAALLLVDDREMLAGMQHRIVSAMESFLAGYGEDGCCSEGAGYWNYGFGYFVYWAEMLREYTGGSIDLLRSDKIRRIAEFPAAVSLSGSLCVNYSDCEPSMIANAGLISRLCDRLGVSPPEMTAVPSFHADHCYRWPHQVRNLLWTDPARMNVPAADRAWYFPSTAWLIAKRSAPGGLLAFSAKGGHNHEAHNHNDLGHFIVHAGGGDAARGSRRRRLHARVFRRAALFLPPQRLPGPLGSAGQRPDAGAGRAASRSGRGSERGGERGCGSGIVCRRGNGCGRRACRVRAGPDRGLSR</sequence>
<accession>A0A9X4QT43</accession>
<feature type="compositionally biased region" description="Low complexity" evidence="1">
    <location>
        <begin position="487"/>
        <end position="497"/>
    </location>
</feature>
<evidence type="ECO:0000256" key="1">
    <source>
        <dbReference type="SAM" id="MobiDB-lite"/>
    </source>
</evidence>
<dbReference type="PANTHER" id="PTHR38045:SF1">
    <property type="entry name" value="HEPARINASE II_III-LIKE PROTEIN"/>
    <property type="match status" value="1"/>
</dbReference>
<evidence type="ECO:0000313" key="2">
    <source>
        <dbReference type="EMBL" id="MDG0809969.1"/>
    </source>
</evidence>
<dbReference type="RefSeq" id="WP_277531554.1">
    <property type="nucleotide sequence ID" value="NZ_JAPDIA010000003.1"/>
</dbReference>
<name>A0A9X4QT43_9BACL</name>
<evidence type="ECO:0000313" key="3">
    <source>
        <dbReference type="Proteomes" id="UP001153404"/>
    </source>
</evidence>
<keyword evidence="3" id="KW-1185">Reference proteome</keyword>
<dbReference type="EMBL" id="JAPDIA010000003">
    <property type="protein sequence ID" value="MDG0809969.1"/>
    <property type="molecule type" value="Genomic_DNA"/>
</dbReference>
<dbReference type="InterPro" id="IPR008929">
    <property type="entry name" value="Chondroitin_lyas"/>
</dbReference>